<dbReference type="Proteomes" id="UP000541444">
    <property type="component" value="Unassembled WGS sequence"/>
</dbReference>
<dbReference type="AlphaFoldDB" id="A0A7J7LVH8"/>
<keyword evidence="2" id="KW-1185">Reference proteome</keyword>
<feature type="non-terminal residue" evidence="1">
    <location>
        <position position="57"/>
    </location>
</feature>
<name>A0A7J7LVH8_9MAGN</name>
<organism evidence="1 2">
    <name type="scientific">Kingdonia uniflora</name>
    <dbReference type="NCBI Taxonomy" id="39325"/>
    <lineage>
        <taxon>Eukaryota</taxon>
        <taxon>Viridiplantae</taxon>
        <taxon>Streptophyta</taxon>
        <taxon>Embryophyta</taxon>
        <taxon>Tracheophyta</taxon>
        <taxon>Spermatophyta</taxon>
        <taxon>Magnoliopsida</taxon>
        <taxon>Ranunculales</taxon>
        <taxon>Circaeasteraceae</taxon>
        <taxon>Kingdonia</taxon>
    </lineage>
</organism>
<evidence type="ECO:0000313" key="1">
    <source>
        <dbReference type="EMBL" id="KAF6146552.1"/>
    </source>
</evidence>
<gene>
    <name evidence="1" type="ORF">GIB67_008838</name>
</gene>
<sequence length="57" mass="6549">LSEGAATVTPGNTSRRNRSYDKLVVHFSDFYRRTRVMHSNNDSYLKLSTKCPCMEAH</sequence>
<protein>
    <submittedName>
        <fullName evidence="1">Uncharacterized protein</fullName>
    </submittedName>
</protein>
<accession>A0A7J7LVH8</accession>
<dbReference type="EMBL" id="JACGCM010001965">
    <property type="protein sequence ID" value="KAF6146552.1"/>
    <property type="molecule type" value="Genomic_DNA"/>
</dbReference>
<reference evidence="1 2" key="1">
    <citation type="journal article" date="2020" name="IScience">
        <title>Genome Sequencing of the Endangered Kingdonia uniflora (Circaeasteraceae, Ranunculales) Reveals Potential Mechanisms of Evolutionary Specialization.</title>
        <authorList>
            <person name="Sun Y."/>
            <person name="Deng T."/>
            <person name="Zhang A."/>
            <person name="Moore M.J."/>
            <person name="Landis J.B."/>
            <person name="Lin N."/>
            <person name="Zhang H."/>
            <person name="Zhang X."/>
            <person name="Huang J."/>
            <person name="Zhang X."/>
            <person name="Sun H."/>
            <person name="Wang H."/>
        </authorList>
    </citation>
    <scope>NUCLEOTIDE SEQUENCE [LARGE SCALE GENOMIC DNA]</scope>
    <source>
        <strain evidence="1">TB1705</strain>
        <tissue evidence="1">Leaf</tissue>
    </source>
</reference>
<proteinExistence type="predicted"/>
<evidence type="ECO:0000313" key="2">
    <source>
        <dbReference type="Proteomes" id="UP000541444"/>
    </source>
</evidence>
<comment type="caution">
    <text evidence="1">The sequence shown here is derived from an EMBL/GenBank/DDBJ whole genome shotgun (WGS) entry which is preliminary data.</text>
</comment>